<dbReference type="InterPro" id="IPR000674">
    <property type="entry name" value="Ald_Oxase/Xan_DH_a/b"/>
</dbReference>
<protein>
    <submittedName>
        <fullName evidence="4">Xanthine dehydrogenase YagR molybdenum-binding subunit</fullName>
    </submittedName>
</protein>
<dbReference type="Pfam" id="PF20256">
    <property type="entry name" value="MoCoBD_2"/>
    <property type="match status" value="1"/>
</dbReference>
<evidence type="ECO:0000256" key="1">
    <source>
        <dbReference type="ARBA" id="ARBA00022505"/>
    </source>
</evidence>
<sequence>MNGTTIGAGVHRLDGPAKVTGAAMFTADHRPSGTLHAVLVGSPVPAGSLTHLDTAEALAVPGVVAVLGPGDLPRPNSRLDEVSVPPLATRFLPLQDDRVCYHGQAVAVVLADTLQDAEHAATLVRPHIVSAPFVVPADAPVRDATTAEGYAQLMPLTEQVGEPMDPRETPVHVAATYTQPDRHNNPMEPSAIVAEWDGDTLTVTDSVQHVYAVRDTLAAALGLDQDKVLVRSPHTGGGFGAKAFVWPHEIIAAQAAMVMGPGRPVKLVLTRAQMYAMVGYQPAMWHDVALGAADNGSLITVHHDAVNTTAVTEDYVEFATATALGLYASPSISTSQRVRRGNVNLPTFMRSPLDGPGTWALGSAVDELAHAAGIDPLDLRLINHADTEPATGKPWTSKKLVQAYGEAARRFGWRTRPAGGTVDGPWRIGCGMADATQGQFRFPSRARLVMDRTATVTLEVGFTDIGQGPGTIFPQVAASVLGLRPEQIRVKHGDARLPFAGPTYGSGTTIGVGAAVLDAAQRLRAELARIAGWPADEVSCADGRLRRDGGQRVPFSRTDEDIPFTALMAMHGGELAVEGSFALPGGVPADAGPAEYATRTFGAVFVEVAVDPELGLLRLRRATGVYSAGRIVNERTARSQMIGGIVWGWGMAALEASTFEPALGRWHSQNLAGVALPVNADIPAAIDIAFVDEFDEHAGPLGAKGIGELSATGTAAAVANAVYDAIGVRVRDLPITPGRIIQKGLTRAG</sequence>
<keyword evidence="5" id="KW-1185">Reference proteome</keyword>
<organism evidence="4 5">
    <name type="scientific">Kibdelosporangium aridum</name>
    <dbReference type="NCBI Taxonomy" id="2030"/>
    <lineage>
        <taxon>Bacteria</taxon>
        <taxon>Bacillati</taxon>
        <taxon>Actinomycetota</taxon>
        <taxon>Actinomycetes</taxon>
        <taxon>Pseudonocardiales</taxon>
        <taxon>Pseudonocardiaceae</taxon>
        <taxon>Kibdelosporangium</taxon>
    </lineage>
</organism>
<accession>A0A1W2FXQ3</accession>
<dbReference type="RefSeq" id="WP_084434151.1">
    <property type="nucleotide sequence ID" value="NZ_FWXV01000014.1"/>
</dbReference>
<dbReference type="Gene3D" id="3.90.1170.50">
    <property type="entry name" value="Aldehyde oxidase/xanthine dehydrogenase, a/b hammerhead"/>
    <property type="match status" value="1"/>
</dbReference>
<feature type="domain" description="Aldehyde oxidase/xanthine dehydrogenase a/b hammerhead" evidence="3">
    <location>
        <begin position="20"/>
        <end position="132"/>
    </location>
</feature>
<dbReference type="AlphaFoldDB" id="A0A1W2FXQ3"/>
<keyword evidence="1" id="KW-0500">Molybdenum</keyword>
<dbReference type="GO" id="GO:0016491">
    <property type="term" value="F:oxidoreductase activity"/>
    <property type="evidence" value="ECO:0007669"/>
    <property type="project" value="UniProtKB-KW"/>
</dbReference>
<dbReference type="PANTHER" id="PTHR11908">
    <property type="entry name" value="XANTHINE DEHYDROGENASE"/>
    <property type="match status" value="1"/>
</dbReference>
<dbReference type="OrthoDB" id="135295at2"/>
<evidence type="ECO:0000259" key="3">
    <source>
        <dbReference type="SMART" id="SM01008"/>
    </source>
</evidence>
<dbReference type="Proteomes" id="UP000192674">
    <property type="component" value="Unassembled WGS sequence"/>
</dbReference>
<dbReference type="InterPro" id="IPR016208">
    <property type="entry name" value="Ald_Oxase/xanthine_DH-like"/>
</dbReference>
<dbReference type="Gene3D" id="3.30.365.10">
    <property type="entry name" value="Aldehyde oxidase/xanthine dehydrogenase, molybdopterin binding domain"/>
    <property type="match status" value="4"/>
</dbReference>
<dbReference type="SMART" id="SM01008">
    <property type="entry name" value="Ald_Xan_dh_C"/>
    <property type="match status" value="1"/>
</dbReference>
<evidence type="ECO:0000313" key="4">
    <source>
        <dbReference type="EMBL" id="SMD26398.1"/>
    </source>
</evidence>
<dbReference type="EMBL" id="FWXV01000014">
    <property type="protein sequence ID" value="SMD26398.1"/>
    <property type="molecule type" value="Genomic_DNA"/>
</dbReference>
<evidence type="ECO:0000256" key="2">
    <source>
        <dbReference type="ARBA" id="ARBA00023002"/>
    </source>
</evidence>
<proteinExistence type="predicted"/>
<keyword evidence="2" id="KW-0560">Oxidoreductase</keyword>
<dbReference type="InterPro" id="IPR037165">
    <property type="entry name" value="AldOxase/xan_DH_Mopterin-bd_sf"/>
</dbReference>
<dbReference type="PANTHER" id="PTHR11908:SF132">
    <property type="entry name" value="ALDEHYDE OXIDASE 1-RELATED"/>
    <property type="match status" value="1"/>
</dbReference>
<dbReference type="GO" id="GO:0005506">
    <property type="term" value="F:iron ion binding"/>
    <property type="evidence" value="ECO:0007669"/>
    <property type="project" value="InterPro"/>
</dbReference>
<name>A0A1W2FXQ3_KIBAR</name>
<dbReference type="SUPFAM" id="SSF54665">
    <property type="entry name" value="CO dehydrogenase molybdoprotein N-domain-like"/>
    <property type="match status" value="1"/>
</dbReference>
<dbReference type="Pfam" id="PF01315">
    <property type="entry name" value="Ald_Xan_dh_C"/>
    <property type="match status" value="1"/>
</dbReference>
<dbReference type="InterPro" id="IPR008274">
    <property type="entry name" value="AldOxase/xan_DH_MoCoBD1"/>
</dbReference>
<dbReference type="Pfam" id="PF02738">
    <property type="entry name" value="MoCoBD_1"/>
    <property type="match status" value="1"/>
</dbReference>
<dbReference type="InterPro" id="IPR046867">
    <property type="entry name" value="AldOxase/xan_DH_MoCoBD2"/>
</dbReference>
<reference evidence="4 5" key="1">
    <citation type="submission" date="2017-04" db="EMBL/GenBank/DDBJ databases">
        <authorList>
            <person name="Afonso C.L."/>
            <person name="Miller P.J."/>
            <person name="Scott M.A."/>
            <person name="Spackman E."/>
            <person name="Goraichik I."/>
            <person name="Dimitrov K.M."/>
            <person name="Suarez D.L."/>
            <person name="Swayne D.E."/>
        </authorList>
    </citation>
    <scope>NUCLEOTIDE SEQUENCE [LARGE SCALE GENOMIC DNA]</scope>
    <source>
        <strain evidence="4 5">DSM 43828</strain>
    </source>
</reference>
<gene>
    <name evidence="4" type="ORF">SAMN05661093_09981</name>
</gene>
<dbReference type="InterPro" id="IPR036856">
    <property type="entry name" value="Ald_Oxase/Xan_DH_a/b_sf"/>
</dbReference>
<evidence type="ECO:0000313" key="5">
    <source>
        <dbReference type="Proteomes" id="UP000192674"/>
    </source>
</evidence>
<dbReference type="SUPFAM" id="SSF56003">
    <property type="entry name" value="Molybdenum cofactor-binding domain"/>
    <property type="match status" value="1"/>
</dbReference>